<sequence length="125" mass="12976">GAAGANRESSPAATGSPPGAGHAGASSKLDRRAVPQLQGAVQGPGAAGAAGKPARRAVPRPVKKRLEGNSGEMSQANSFTEDMDLISEEASLPAVSDVSQLTEAHRIAVKVIRRMQYFVARRKFQ</sequence>
<reference evidence="2" key="1">
    <citation type="journal article" date="2023" name="DNA Res.">
        <title>Chromosome-level genome assembly of Phrynocephalus forsythii using third-generation DNA sequencing and Hi-C analysis.</title>
        <authorList>
            <person name="Qi Y."/>
            <person name="Zhao W."/>
            <person name="Zhao Y."/>
            <person name="Niu C."/>
            <person name="Cao S."/>
            <person name="Zhang Y."/>
        </authorList>
    </citation>
    <scope>NUCLEOTIDE SEQUENCE</scope>
    <source>
        <tissue evidence="2">Muscle</tissue>
    </source>
</reference>
<feature type="compositionally biased region" description="Polar residues" evidence="1">
    <location>
        <begin position="71"/>
        <end position="80"/>
    </location>
</feature>
<dbReference type="EMBL" id="JAPFRF010000006">
    <property type="protein sequence ID" value="KAJ7329400.1"/>
    <property type="molecule type" value="Genomic_DNA"/>
</dbReference>
<evidence type="ECO:0000313" key="3">
    <source>
        <dbReference type="Proteomes" id="UP001142489"/>
    </source>
</evidence>
<feature type="compositionally biased region" description="Low complexity" evidence="1">
    <location>
        <begin position="9"/>
        <end position="27"/>
    </location>
</feature>
<evidence type="ECO:0000256" key="1">
    <source>
        <dbReference type="SAM" id="MobiDB-lite"/>
    </source>
</evidence>
<comment type="caution">
    <text evidence="2">The sequence shown here is derived from an EMBL/GenBank/DDBJ whole genome shotgun (WGS) entry which is preliminary data.</text>
</comment>
<keyword evidence="3" id="KW-1185">Reference proteome</keyword>
<dbReference type="Proteomes" id="UP001142489">
    <property type="component" value="Unassembled WGS sequence"/>
</dbReference>
<feature type="compositionally biased region" description="Low complexity" evidence="1">
    <location>
        <begin position="34"/>
        <end position="52"/>
    </location>
</feature>
<accession>A0A9Q0XV38</accession>
<organism evidence="2 3">
    <name type="scientific">Phrynocephalus forsythii</name>
    <dbReference type="NCBI Taxonomy" id="171643"/>
    <lineage>
        <taxon>Eukaryota</taxon>
        <taxon>Metazoa</taxon>
        <taxon>Chordata</taxon>
        <taxon>Craniata</taxon>
        <taxon>Vertebrata</taxon>
        <taxon>Euteleostomi</taxon>
        <taxon>Lepidosauria</taxon>
        <taxon>Squamata</taxon>
        <taxon>Bifurcata</taxon>
        <taxon>Unidentata</taxon>
        <taxon>Episquamata</taxon>
        <taxon>Toxicofera</taxon>
        <taxon>Iguania</taxon>
        <taxon>Acrodonta</taxon>
        <taxon>Agamidae</taxon>
        <taxon>Agaminae</taxon>
        <taxon>Phrynocephalus</taxon>
    </lineage>
</organism>
<dbReference type="GO" id="GO:0008076">
    <property type="term" value="C:voltage-gated potassium channel complex"/>
    <property type="evidence" value="ECO:0007669"/>
    <property type="project" value="InterPro"/>
</dbReference>
<dbReference type="GO" id="GO:0005249">
    <property type="term" value="F:voltage-gated potassium channel activity"/>
    <property type="evidence" value="ECO:0007669"/>
    <property type="project" value="InterPro"/>
</dbReference>
<dbReference type="OrthoDB" id="8879391at2759"/>
<evidence type="ECO:0000313" key="2">
    <source>
        <dbReference type="EMBL" id="KAJ7329400.1"/>
    </source>
</evidence>
<gene>
    <name evidence="2" type="ORF">JRQ81_015574</name>
</gene>
<name>A0A9Q0XV38_9SAUR</name>
<feature type="non-terminal residue" evidence="2">
    <location>
        <position position="125"/>
    </location>
</feature>
<feature type="non-terminal residue" evidence="2">
    <location>
        <position position="1"/>
    </location>
</feature>
<proteinExistence type="predicted"/>
<feature type="region of interest" description="Disordered" evidence="1">
    <location>
        <begin position="1"/>
        <end position="81"/>
    </location>
</feature>
<dbReference type="InterPro" id="IPR005827">
    <property type="entry name" value="K_chnl_volt-dep_KCQN1"/>
</dbReference>
<dbReference type="PRINTS" id="PR01460">
    <property type="entry name" value="KCNQ1CHANNEL"/>
</dbReference>
<feature type="compositionally biased region" description="Basic residues" evidence="1">
    <location>
        <begin position="53"/>
        <end position="63"/>
    </location>
</feature>
<protein>
    <submittedName>
        <fullName evidence="2">Uncharacterized protein</fullName>
    </submittedName>
</protein>
<dbReference type="AlphaFoldDB" id="A0A9Q0XV38"/>